<evidence type="ECO:0000313" key="1">
    <source>
        <dbReference type="EMBL" id="SVC57855.1"/>
    </source>
</evidence>
<proteinExistence type="predicted"/>
<protein>
    <submittedName>
        <fullName evidence="1">Uncharacterized protein</fullName>
    </submittedName>
</protein>
<gene>
    <name evidence="1" type="ORF">METZ01_LOCUS310709</name>
</gene>
<organism evidence="1">
    <name type="scientific">marine metagenome</name>
    <dbReference type="NCBI Taxonomy" id="408172"/>
    <lineage>
        <taxon>unclassified sequences</taxon>
        <taxon>metagenomes</taxon>
        <taxon>ecological metagenomes</taxon>
    </lineage>
</organism>
<dbReference type="AlphaFoldDB" id="A0A382NBZ3"/>
<name>A0A382NBZ3_9ZZZZ</name>
<feature type="non-terminal residue" evidence="1">
    <location>
        <position position="1"/>
    </location>
</feature>
<accession>A0A382NBZ3</accession>
<dbReference type="EMBL" id="UINC01098950">
    <property type="protein sequence ID" value="SVC57855.1"/>
    <property type="molecule type" value="Genomic_DNA"/>
</dbReference>
<reference evidence="1" key="1">
    <citation type="submission" date="2018-05" db="EMBL/GenBank/DDBJ databases">
        <authorList>
            <person name="Lanie J.A."/>
            <person name="Ng W.-L."/>
            <person name="Kazmierczak K.M."/>
            <person name="Andrzejewski T.M."/>
            <person name="Davidsen T.M."/>
            <person name="Wayne K.J."/>
            <person name="Tettelin H."/>
            <person name="Glass J.I."/>
            <person name="Rusch D."/>
            <person name="Podicherti R."/>
            <person name="Tsui H.-C.T."/>
            <person name="Winkler M.E."/>
        </authorList>
    </citation>
    <scope>NUCLEOTIDE SEQUENCE</scope>
</reference>
<sequence length="94" mass="10260">NKVFVGEDILLATVLEETGQKIDSDRLREVINAYLTGDLDIDAQDVYDGAAYACSSAAKVCFAENPDDEDEEADYSISWIEGSDGDFSAEVRSQ</sequence>